<feature type="transmembrane region" description="Helical" evidence="1">
    <location>
        <begin position="7"/>
        <end position="27"/>
    </location>
</feature>
<sequence>MKKKKGFWIMCIIVGFILSLTGMNLAIDQGGSLRNVYGVLWMAGCVLSPISINRIARLSYEKEFPDLVDKEKIEYQDERNAMIRNMAKAKSADNIHWALLIAAVLAFFGDKDGPLWPAGVLMGIFILRYGMESYYAYKYKKEM</sequence>
<reference evidence="2 3" key="1">
    <citation type="submission" date="2019-07" db="EMBL/GenBank/DDBJ databases">
        <title>Draft genome sequences of 15 bacterial species constituting the stable defined intestinal microbiota of the GM15 gnotobiotic mouse model.</title>
        <authorList>
            <person name="Elie C."/>
            <person name="Mathieu A."/>
            <person name="Saliou A."/>
            <person name="Darnaud M."/>
            <person name="Leulier F."/>
            <person name="Tamellini A."/>
        </authorList>
    </citation>
    <scope>NUCLEOTIDE SEQUENCE [LARGE SCALE GENOMIC DNA]</scope>
    <source>
        <strain evidence="3">ASF 502</strain>
    </source>
</reference>
<comment type="caution">
    <text evidence="2">The sequence shown here is derived from an EMBL/GenBank/DDBJ whole genome shotgun (WGS) entry which is preliminary data.</text>
</comment>
<organism evidence="2 3">
    <name type="scientific">Schaedlerella arabinosiphila</name>
    <dbReference type="NCBI Taxonomy" id="2044587"/>
    <lineage>
        <taxon>Bacteria</taxon>
        <taxon>Bacillati</taxon>
        <taxon>Bacillota</taxon>
        <taxon>Clostridia</taxon>
        <taxon>Lachnospirales</taxon>
        <taxon>Lachnospiraceae</taxon>
        <taxon>Schaedlerella</taxon>
    </lineage>
</organism>
<dbReference type="RefSeq" id="WP_004074774.1">
    <property type="nucleotide sequence ID" value="NZ_VIRB01000076.1"/>
</dbReference>
<gene>
    <name evidence="2" type="ORF">FMM80_12440</name>
</gene>
<keyword evidence="1" id="KW-1133">Transmembrane helix</keyword>
<protein>
    <submittedName>
        <fullName evidence="2">Uncharacterized protein</fullName>
    </submittedName>
</protein>
<evidence type="ECO:0000313" key="2">
    <source>
        <dbReference type="EMBL" id="NDO69442.1"/>
    </source>
</evidence>
<feature type="transmembrane region" description="Helical" evidence="1">
    <location>
        <begin position="39"/>
        <end position="56"/>
    </location>
</feature>
<accession>A0A9X5H529</accession>
<feature type="transmembrane region" description="Helical" evidence="1">
    <location>
        <begin position="92"/>
        <end position="109"/>
    </location>
</feature>
<evidence type="ECO:0000256" key="1">
    <source>
        <dbReference type="SAM" id="Phobius"/>
    </source>
</evidence>
<proteinExistence type="predicted"/>
<evidence type="ECO:0000313" key="3">
    <source>
        <dbReference type="Proteomes" id="UP000474104"/>
    </source>
</evidence>
<dbReference type="EMBL" id="VIRB01000076">
    <property type="protein sequence ID" value="NDO69442.1"/>
    <property type="molecule type" value="Genomic_DNA"/>
</dbReference>
<dbReference type="Proteomes" id="UP000474104">
    <property type="component" value="Unassembled WGS sequence"/>
</dbReference>
<dbReference type="OrthoDB" id="2194123at2"/>
<name>A0A9X5H529_9FIRM</name>
<dbReference type="AlphaFoldDB" id="A0A9X5H529"/>
<keyword evidence="1" id="KW-0812">Transmembrane</keyword>
<keyword evidence="1" id="KW-0472">Membrane</keyword>
<feature type="transmembrane region" description="Helical" evidence="1">
    <location>
        <begin position="115"/>
        <end position="137"/>
    </location>
</feature>